<dbReference type="InterPro" id="IPR036779">
    <property type="entry name" value="LysM_dom_sf"/>
</dbReference>
<evidence type="ECO:0000259" key="1">
    <source>
        <dbReference type="SMART" id="SM00257"/>
    </source>
</evidence>
<dbReference type="AlphaFoldDB" id="A0A078AIB6"/>
<organism evidence="2 3">
    <name type="scientific">Stylonychia lemnae</name>
    <name type="common">Ciliate</name>
    <dbReference type="NCBI Taxonomy" id="5949"/>
    <lineage>
        <taxon>Eukaryota</taxon>
        <taxon>Sar</taxon>
        <taxon>Alveolata</taxon>
        <taxon>Ciliophora</taxon>
        <taxon>Intramacronucleata</taxon>
        <taxon>Spirotrichea</taxon>
        <taxon>Stichotrichia</taxon>
        <taxon>Sporadotrichida</taxon>
        <taxon>Oxytrichidae</taxon>
        <taxon>Stylonychinae</taxon>
        <taxon>Stylonychia</taxon>
    </lineage>
</organism>
<dbReference type="Proteomes" id="UP000039865">
    <property type="component" value="Unassembled WGS sequence"/>
</dbReference>
<dbReference type="SUPFAM" id="SSF54106">
    <property type="entry name" value="LysM domain"/>
    <property type="match status" value="1"/>
</dbReference>
<sequence length="312" mass="37032">MQMRQKPHTNQIQEHQIQFQDNPNNEIQVESNENQPLIDKGQSQFDPLEYRYPSLHTPASVYQKWERHQNDQGQVLINDSSIDISIASMNINEQQDKSTSDVKILTKEDILRRELDQHHEKMRKQAEELRNVIQPRTVGVTVVAQQDVETTESLSDFSQMATNYLHKVSPNDTLERICLIYNKSKNAIRKANDFMGDEIYFFKELIIPDCEGPLYENEAPKYTEEQRRKEQISKYNFLNIYSCLEIMSRTLMDKYRDQKSYKAEAQYYLDLTNYDLRKAFDEFDADLKFEQQQRKLNKKKKGGFFGLFKKNR</sequence>
<evidence type="ECO:0000313" key="2">
    <source>
        <dbReference type="EMBL" id="CDW81247.1"/>
    </source>
</evidence>
<dbReference type="SMART" id="SM00257">
    <property type="entry name" value="LysM"/>
    <property type="match status" value="1"/>
</dbReference>
<dbReference type="EMBL" id="CCKQ01009736">
    <property type="protein sequence ID" value="CDW81247.1"/>
    <property type="molecule type" value="Genomic_DNA"/>
</dbReference>
<gene>
    <name evidence="2" type="primary">Contig9850.g10530</name>
    <name evidence="2" type="ORF">STYLEM_10260</name>
</gene>
<accession>A0A078AIB6</accession>
<evidence type="ECO:0000313" key="3">
    <source>
        <dbReference type="Proteomes" id="UP000039865"/>
    </source>
</evidence>
<dbReference type="InterPro" id="IPR018392">
    <property type="entry name" value="LysM"/>
</dbReference>
<protein>
    <recommendedName>
        <fullName evidence="1">LysM domain-containing protein</fullName>
    </recommendedName>
</protein>
<reference evidence="2 3" key="1">
    <citation type="submission" date="2014-06" db="EMBL/GenBank/DDBJ databases">
        <authorList>
            <person name="Swart Estienne"/>
        </authorList>
    </citation>
    <scope>NUCLEOTIDE SEQUENCE [LARGE SCALE GENOMIC DNA]</scope>
    <source>
        <strain evidence="2 3">130c</strain>
    </source>
</reference>
<name>A0A078AIB6_STYLE</name>
<dbReference type="InParanoid" id="A0A078AIB6"/>
<dbReference type="OrthoDB" id="2107166at2759"/>
<proteinExistence type="predicted"/>
<feature type="domain" description="LysM" evidence="1">
    <location>
        <begin position="165"/>
        <end position="208"/>
    </location>
</feature>
<dbReference type="Pfam" id="PF01476">
    <property type="entry name" value="LysM"/>
    <property type="match status" value="1"/>
</dbReference>
<dbReference type="Gene3D" id="3.10.350.10">
    <property type="entry name" value="LysM domain"/>
    <property type="match status" value="1"/>
</dbReference>
<keyword evidence="3" id="KW-1185">Reference proteome</keyword>